<dbReference type="RefSeq" id="XP_056684881.1">
    <property type="nucleotide sequence ID" value="XM_056828903.1"/>
</dbReference>
<name>A0ABM3QNE9_SPIOL</name>
<proteinExistence type="predicted"/>
<dbReference type="Proteomes" id="UP000813463">
    <property type="component" value="Chromosome 5"/>
</dbReference>
<keyword evidence="2" id="KW-1185">Reference proteome</keyword>
<feature type="chain" id="PRO_5046725129" description="Secreted protein" evidence="1">
    <location>
        <begin position="20"/>
        <end position="108"/>
    </location>
</feature>
<organism evidence="2 3">
    <name type="scientific">Spinacia oleracea</name>
    <name type="common">Spinach</name>
    <dbReference type="NCBI Taxonomy" id="3562"/>
    <lineage>
        <taxon>Eukaryota</taxon>
        <taxon>Viridiplantae</taxon>
        <taxon>Streptophyta</taxon>
        <taxon>Embryophyta</taxon>
        <taxon>Tracheophyta</taxon>
        <taxon>Spermatophyta</taxon>
        <taxon>Magnoliopsida</taxon>
        <taxon>eudicotyledons</taxon>
        <taxon>Gunneridae</taxon>
        <taxon>Pentapetalae</taxon>
        <taxon>Caryophyllales</taxon>
        <taxon>Chenopodiaceae</taxon>
        <taxon>Chenopodioideae</taxon>
        <taxon>Anserineae</taxon>
        <taxon>Spinacia</taxon>
    </lineage>
</organism>
<feature type="signal peptide" evidence="1">
    <location>
        <begin position="1"/>
        <end position="19"/>
    </location>
</feature>
<accession>A0ABM3QNE9</accession>
<evidence type="ECO:0000256" key="1">
    <source>
        <dbReference type="SAM" id="SignalP"/>
    </source>
</evidence>
<gene>
    <name evidence="3" type="primary">LOC130461026</name>
</gene>
<sequence>MFSLSAVLVLVSGGDPFAAFSMSKPGASPATSSAIVPVSFSPPASSMTTSSTIVAVASATQPSLRSNSLRFITEHLCEATCGWSTTSFQSICLYLKSVSLVFHLLSLH</sequence>
<keyword evidence="1" id="KW-0732">Signal</keyword>
<evidence type="ECO:0000313" key="3">
    <source>
        <dbReference type="RefSeq" id="XP_056684881.1"/>
    </source>
</evidence>
<reference evidence="3" key="2">
    <citation type="submission" date="2025-08" db="UniProtKB">
        <authorList>
            <consortium name="RefSeq"/>
        </authorList>
    </citation>
    <scope>IDENTIFICATION</scope>
    <source>
        <tissue evidence="3">Leaf</tissue>
    </source>
</reference>
<reference evidence="2" key="1">
    <citation type="journal article" date="2021" name="Nat. Commun.">
        <title>Genomic analyses provide insights into spinach domestication and the genetic basis of agronomic traits.</title>
        <authorList>
            <person name="Cai X."/>
            <person name="Sun X."/>
            <person name="Xu C."/>
            <person name="Sun H."/>
            <person name="Wang X."/>
            <person name="Ge C."/>
            <person name="Zhang Z."/>
            <person name="Wang Q."/>
            <person name="Fei Z."/>
            <person name="Jiao C."/>
            <person name="Wang Q."/>
        </authorList>
    </citation>
    <scope>NUCLEOTIDE SEQUENCE [LARGE SCALE GENOMIC DNA]</scope>
    <source>
        <strain evidence="2">cv. Varoflay</strain>
    </source>
</reference>
<protein>
    <recommendedName>
        <fullName evidence="4">Secreted protein</fullName>
    </recommendedName>
</protein>
<dbReference type="GeneID" id="130461026"/>
<evidence type="ECO:0000313" key="2">
    <source>
        <dbReference type="Proteomes" id="UP000813463"/>
    </source>
</evidence>
<evidence type="ECO:0008006" key="4">
    <source>
        <dbReference type="Google" id="ProtNLM"/>
    </source>
</evidence>